<dbReference type="InterPro" id="IPR023908">
    <property type="entry name" value="xxxLxxG_rpt"/>
</dbReference>
<evidence type="ECO:0000313" key="3">
    <source>
        <dbReference type="Proteomes" id="UP000446866"/>
    </source>
</evidence>
<comment type="caution">
    <text evidence="2">The sequence shown here is derived from an EMBL/GenBank/DDBJ whole genome shotgun (WGS) entry which is preliminary data.</text>
</comment>
<dbReference type="AlphaFoldDB" id="A0A845QL31"/>
<dbReference type="Proteomes" id="UP000446866">
    <property type="component" value="Unassembled WGS sequence"/>
</dbReference>
<protein>
    <recommendedName>
        <fullName evidence="4">X-X-X-Leu-X-X-Gly heptad repeats</fullName>
    </recommendedName>
</protein>
<dbReference type="RefSeq" id="WP_160202059.1">
    <property type="nucleotide sequence ID" value="NZ_QXWK01000015.1"/>
</dbReference>
<keyword evidence="1" id="KW-0732">Signal</keyword>
<feature type="chain" id="PRO_5032848114" description="X-X-X-Leu-X-X-Gly heptad repeats" evidence="1">
    <location>
        <begin position="29"/>
        <end position="548"/>
    </location>
</feature>
<evidence type="ECO:0000256" key="1">
    <source>
        <dbReference type="SAM" id="SignalP"/>
    </source>
</evidence>
<name>A0A845QL31_9FIRM</name>
<evidence type="ECO:0000313" key="2">
    <source>
        <dbReference type="EMBL" id="NBH61775.1"/>
    </source>
</evidence>
<evidence type="ECO:0008006" key="4">
    <source>
        <dbReference type="Google" id="ProtNLM"/>
    </source>
</evidence>
<proteinExistence type="predicted"/>
<accession>A0A845QL31</accession>
<dbReference type="NCBIfam" id="TIGR03057">
    <property type="entry name" value="xxxLxxG_by_4"/>
    <property type="match status" value="1"/>
</dbReference>
<gene>
    <name evidence="2" type="ORF">D0435_08935</name>
</gene>
<organism evidence="2 3">
    <name type="scientific">Anaerotruncus colihominis</name>
    <dbReference type="NCBI Taxonomy" id="169435"/>
    <lineage>
        <taxon>Bacteria</taxon>
        <taxon>Bacillati</taxon>
        <taxon>Bacillota</taxon>
        <taxon>Clostridia</taxon>
        <taxon>Eubacteriales</taxon>
        <taxon>Oscillospiraceae</taxon>
        <taxon>Anaerotruncus</taxon>
    </lineage>
</organism>
<sequence>MNNKLKKCLVVVLCIALTVGSGVTMAYADDGEDANQKEETVYVLAESDGSVQKIIVSDWLKNLTGSQSLYDKSALTDIENLKGDEECKNEGKSGKIWNAEGKDIYYRGSIKKELPINMEISYKLDGKDIEPEELVGKSGEVTIRFDYENNLYEMAKVGGRTEKIYVPFAVLTGMVMDNDVFSNVEVSSGKVINDGERTVVAGMALPGLADNLNVDSSDLELPDYVEVTADVDKFEMTNTVTVADSSIFADLDTGKIGSADELAGALNQLTNAMKQLLNGSSQLYDGLDTLLDKSGQLALGVHELAAGGKSLKAGATTLQNGVQELSGGITGLKDGLTTLDGNSAAITTGAKQVFESMLATADAQLAAAGAALPKLTIENYSQVLEGAAAAAPDAGSAPILALKAQLDSYNQFYLGLLQYTQGVASAKAGAEQLNTGAAQLTKGTKSLYDGVNALNTGIRTLDKNMPALVDGVTELRGGAKKLNNGLKEFDKEGIQKLAGAAGGNIGDLLDRMKATVNASKAYQSFSGISDDMDGQVRFIYRTEALEEK</sequence>
<feature type="signal peptide" evidence="1">
    <location>
        <begin position="1"/>
        <end position="28"/>
    </location>
</feature>
<keyword evidence="3" id="KW-1185">Reference proteome</keyword>
<dbReference type="EMBL" id="QXWK01000015">
    <property type="protein sequence ID" value="NBH61775.1"/>
    <property type="molecule type" value="Genomic_DNA"/>
</dbReference>
<reference evidence="2 3" key="1">
    <citation type="submission" date="2018-08" db="EMBL/GenBank/DDBJ databases">
        <title>Murine metabolic-syndrome-specific gut microbial biobank.</title>
        <authorList>
            <person name="Liu C."/>
        </authorList>
    </citation>
    <scope>NUCLEOTIDE SEQUENCE [LARGE SCALE GENOMIC DNA]</scope>
    <source>
        <strain evidence="2 3">28</strain>
    </source>
</reference>